<organism evidence="2 3">
    <name type="scientific">Trichostrongylus colubriformis</name>
    <name type="common">Black scour worm</name>
    <dbReference type="NCBI Taxonomy" id="6319"/>
    <lineage>
        <taxon>Eukaryota</taxon>
        <taxon>Metazoa</taxon>
        <taxon>Ecdysozoa</taxon>
        <taxon>Nematoda</taxon>
        <taxon>Chromadorea</taxon>
        <taxon>Rhabditida</taxon>
        <taxon>Rhabditina</taxon>
        <taxon>Rhabditomorpha</taxon>
        <taxon>Strongyloidea</taxon>
        <taxon>Trichostrongylidae</taxon>
        <taxon>Trichostrongylus</taxon>
    </lineage>
</organism>
<evidence type="ECO:0000313" key="3">
    <source>
        <dbReference type="Proteomes" id="UP001331761"/>
    </source>
</evidence>
<evidence type="ECO:0000256" key="1">
    <source>
        <dbReference type="SAM" id="MobiDB-lite"/>
    </source>
</evidence>
<name>A0AAN8FTR2_TRICO</name>
<dbReference type="EMBL" id="WIXE01019534">
    <property type="protein sequence ID" value="KAK5969953.1"/>
    <property type="molecule type" value="Genomic_DNA"/>
</dbReference>
<sequence>MEEESDASSELGGISSDREQVEGEELEQSRHEERVKPLPEMDEQDIAEMSMIAAQIQAGEEFDLTLETVDVDSSELLEETSPKSNQSRSSKSKKEVSPLYKSDSEAIEKFLEEGMNESMSVVEEAKMNMSLAESLLSEWGSPMPKRKRSVSEQRRTKDKTESVLLTSTPTDPQKPLKKFHFESAKSVAPPKRHISSSSSEDQHSPHRRRRVNISENAHARSRSKSFSKVVAESPTQSSKKSPIVSRNPLMSRNV</sequence>
<accession>A0AAN8FTR2</accession>
<feature type="region of interest" description="Disordered" evidence="1">
    <location>
        <begin position="1"/>
        <end position="45"/>
    </location>
</feature>
<protein>
    <submittedName>
        <fullName evidence="2">Uncharacterized protein</fullName>
    </submittedName>
</protein>
<feature type="region of interest" description="Disordered" evidence="1">
    <location>
        <begin position="73"/>
        <end position="102"/>
    </location>
</feature>
<dbReference type="Proteomes" id="UP001331761">
    <property type="component" value="Unassembled WGS sequence"/>
</dbReference>
<feature type="compositionally biased region" description="Basic and acidic residues" evidence="1">
    <location>
        <begin position="92"/>
        <end position="102"/>
    </location>
</feature>
<feature type="compositionally biased region" description="Basic and acidic residues" evidence="1">
    <location>
        <begin position="16"/>
        <end position="39"/>
    </location>
</feature>
<feature type="compositionally biased region" description="Basic and acidic residues" evidence="1">
    <location>
        <begin position="149"/>
        <end position="161"/>
    </location>
</feature>
<proteinExistence type="predicted"/>
<comment type="caution">
    <text evidence="2">The sequence shown here is derived from an EMBL/GenBank/DDBJ whole genome shotgun (WGS) entry which is preliminary data.</text>
</comment>
<keyword evidence="3" id="KW-1185">Reference proteome</keyword>
<reference evidence="2 3" key="1">
    <citation type="submission" date="2019-10" db="EMBL/GenBank/DDBJ databases">
        <title>Assembly and Annotation for the nematode Trichostrongylus colubriformis.</title>
        <authorList>
            <person name="Martin J."/>
        </authorList>
    </citation>
    <scope>NUCLEOTIDE SEQUENCE [LARGE SCALE GENOMIC DNA]</scope>
    <source>
        <strain evidence="2">G859</strain>
        <tissue evidence="2">Whole worm</tissue>
    </source>
</reference>
<feature type="region of interest" description="Disordered" evidence="1">
    <location>
        <begin position="135"/>
        <end position="254"/>
    </location>
</feature>
<dbReference type="AlphaFoldDB" id="A0AAN8FTR2"/>
<gene>
    <name evidence="2" type="ORF">GCK32_010021</name>
</gene>
<evidence type="ECO:0000313" key="2">
    <source>
        <dbReference type="EMBL" id="KAK5969953.1"/>
    </source>
</evidence>